<evidence type="ECO:0000256" key="2">
    <source>
        <dbReference type="ARBA" id="ARBA00008017"/>
    </source>
</evidence>
<reference evidence="13 14" key="1">
    <citation type="journal article" date="2021" name="Commun. Biol.">
        <title>The genome of Shorea leprosula (Dipterocarpaceae) highlights the ecological relevance of drought in aseasonal tropical rainforests.</title>
        <authorList>
            <person name="Ng K.K.S."/>
            <person name="Kobayashi M.J."/>
            <person name="Fawcett J.A."/>
            <person name="Hatakeyama M."/>
            <person name="Paape T."/>
            <person name="Ng C.H."/>
            <person name="Ang C.C."/>
            <person name="Tnah L.H."/>
            <person name="Lee C.T."/>
            <person name="Nishiyama T."/>
            <person name="Sese J."/>
            <person name="O'Brien M.J."/>
            <person name="Copetti D."/>
            <person name="Mohd Noor M.I."/>
            <person name="Ong R.C."/>
            <person name="Putra M."/>
            <person name="Sireger I.Z."/>
            <person name="Indrioko S."/>
            <person name="Kosugi Y."/>
            <person name="Izuno A."/>
            <person name="Isagi Y."/>
            <person name="Lee S.L."/>
            <person name="Shimizu K.K."/>
        </authorList>
    </citation>
    <scope>NUCLEOTIDE SEQUENCE [LARGE SCALE GENOMIC DNA]</scope>
    <source>
        <strain evidence="13">214</strain>
    </source>
</reference>
<feature type="region of interest" description="Disordered" evidence="10">
    <location>
        <begin position="57"/>
        <end position="85"/>
    </location>
</feature>
<feature type="region of interest" description="Disordered" evidence="10">
    <location>
        <begin position="324"/>
        <end position="344"/>
    </location>
</feature>
<dbReference type="GO" id="GO:0050982">
    <property type="term" value="P:detection of mechanical stimulus"/>
    <property type="evidence" value="ECO:0007669"/>
    <property type="project" value="UniProtKB-ARBA"/>
</dbReference>
<evidence type="ECO:0000256" key="7">
    <source>
        <dbReference type="ARBA" id="ARBA00023136"/>
    </source>
</evidence>
<dbReference type="Proteomes" id="UP001054252">
    <property type="component" value="Unassembled WGS sequence"/>
</dbReference>
<evidence type="ECO:0000256" key="9">
    <source>
        <dbReference type="PIRNR" id="PIRNR017209"/>
    </source>
</evidence>
<feature type="region of interest" description="Disordered" evidence="10">
    <location>
        <begin position="106"/>
        <end position="129"/>
    </location>
</feature>
<evidence type="ECO:0000256" key="11">
    <source>
        <dbReference type="SAM" id="Phobius"/>
    </source>
</evidence>
<feature type="transmembrane region" description="Helical" evidence="11">
    <location>
        <begin position="507"/>
        <end position="525"/>
    </location>
</feature>
<evidence type="ECO:0000256" key="1">
    <source>
        <dbReference type="ARBA" id="ARBA00004141"/>
    </source>
</evidence>
<accession>A0AAV5HNG0</accession>
<feature type="transmembrane region" description="Helical" evidence="11">
    <location>
        <begin position="229"/>
        <end position="247"/>
    </location>
</feature>
<dbReference type="FunFam" id="2.30.30.60:FF:000003">
    <property type="entry name" value="Predicted mechanosensitive ion channel"/>
    <property type="match status" value="1"/>
</dbReference>
<dbReference type="PANTHER" id="PTHR31618">
    <property type="entry name" value="MECHANOSENSITIVE ION CHANNEL PROTEIN 5"/>
    <property type="match status" value="1"/>
</dbReference>
<feature type="compositionally biased region" description="Polar residues" evidence="10">
    <location>
        <begin position="332"/>
        <end position="342"/>
    </location>
</feature>
<keyword evidence="3" id="KW-0813">Transport</keyword>
<evidence type="ECO:0000259" key="12">
    <source>
        <dbReference type="Pfam" id="PF00924"/>
    </source>
</evidence>
<feature type="compositionally biased region" description="Polar residues" evidence="10">
    <location>
        <begin position="25"/>
        <end position="34"/>
    </location>
</feature>
<dbReference type="InterPro" id="IPR010920">
    <property type="entry name" value="LSM_dom_sf"/>
</dbReference>
<evidence type="ECO:0000256" key="10">
    <source>
        <dbReference type="SAM" id="MobiDB-lite"/>
    </source>
</evidence>
<keyword evidence="6" id="KW-0406">Ion transport</keyword>
<dbReference type="GO" id="GO:0005886">
    <property type="term" value="C:plasma membrane"/>
    <property type="evidence" value="ECO:0007669"/>
    <property type="project" value="UniProtKB-UniRule"/>
</dbReference>
<evidence type="ECO:0000256" key="8">
    <source>
        <dbReference type="ARBA" id="ARBA00023303"/>
    </source>
</evidence>
<dbReference type="InterPro" id="IPR016688">
    <property type="entry name" value="MscS-like_plants/fungi"/>
</dbReference>
<feature type="transmembrane region" description="Helical" evidence="11">
    <location>
        <begin position="186"/>
        <end position="209"/>
    </location>
</feature>
<dbReference type="SUPFAM" id="SSF50182">
    <property type="entry name" value="Sm-like ribonucleoproteins"/>
    <property type="match status" value="1"/>
</dbReference>
<feature type="region of interest" description="Disordered" evidence="10">
    <location>
        <begin position="1"/>
        <end position="41"/>
    </location>
</feature>
<comment type="subcellular location">
    <subcellularLocation>
        <location evidence="1">Membrane</location>
        <topology evidence="1">Multi-pass membrane protein</topology>
    </subcellularLocation>
</comment>
<dbReference type="AlphaFoldDB" id="A0AAV5HNG0"/>
<dbReference type="InterPro" id="IPR023408">
    <property type="entry name" value="MscS_beta-dom_sf"/>
</dbReference>
<dbReference type="PANTHER" id="PTHR31618:SF8">
    <property type="entry name" value="MECHANOSENSITIVE ION CHANNEL PROTEIN"/>
    <property type="match status" value="1"/>
</dbReference>
<gene>
    <name evidence="13" type="ORF">SLEP1_g4213</name>
</gene>
<dbReference type="GO" id="GO:0006820">
    <property type="term" value="P:monoatomic anion transport"/>
    <property type="evidence" value="ECO:0007669"/>
    <property type="project" value="TreeGrafter"/>
</dbReference>
<keyword evidence="7 9" id="KW-0472">Membrane</keyword>
<evidence type="ECO:0000256" key="3">
    <source>
        <dbReference type="ARBA" id="ARBA00022448"/>
    </source>
</evidence>
<evidence type="ECO:0000256" key="5">
    <source>
        <dbReference type="ARBA" id="ARBA00022989"/>
    </source>
</evidence>
<evidence type="ECO:0000256" key="4">
    <source>
        <dbReference type="ARBA" id="ARBA00022692"/>
    </source>
</evidence>
<dbReference type="PIRSF" id="PIRSF017209">
    <property type="entry name" value="Memb_At2g17000_prd"/>
    <property type="match status" value="1"/>
</dbReference>
<organism evidence="13 14">
    <name type="scientific">Rubroshorea leprosula</name>
    <dbReference type="NCBI Taxonomy" id="152421"/>
    <lineage>
        <taxon>Eukaryota</taxon>
        <taxon>Viridiplantae</taxon>
        <taxon>Streptophyta</taxon>
        <taxon>Embryophyta</taxon>
        <taxon>Tracheophyta</taxon>
        <taxon>Spermatophyta</taxon>
        <taxon>Magnoliopsida</taxon>
        <taxon>eudicotyledons</taxon>
        <taxon>Gunneridae</taxon>
        <taxon>Pentapetalae</taxon>
        <taxon>rosids</taxon>
        <taxon>malvids</taxon>
        <taxon>Malvales</taxon>
        <taxon>Dipterocarpaceae</taxon>
        <taxon>Rubroshorea</taxon>
    </lineage>
</organism>
<sequence>MAESSGSSVQKEEEIVVKIDGKETGSASKSTGESSVRRVPRSVKKFKVSFEEVLTEALKQRRKNTSGPEKSLRSGEEDGSQSISDSSFARNSWRVVVNKAKSRLIDPPEEPYQRNDGMSSAEEFHDEDDGDIEDISEEDKCTKLGTLTLLQWVSLALISAAWLCSITIPAIKRQKLWDLPLWKWEIMVLALICGRLISGCAIRIVVIIIERNFLLRKRVLYFVYGLKKAVQNCLWLGLVLLVWHFVFDEGVKKESKSQVLTYVTRMLVCFLAGNLIWLVKTLLVKVLASSFHVSTFFERIQEALFNQYVIETLSNPPVFELHRPQDEEEQESQNADNTQTGNLREPLLTKNHKFSSVMSGKKEEKIRIEQLQKLNQKNISAWNMRRMINIFRHGRLATLHERILNSGRGDESAVQIRSESQAKEAAKKIFQNVAKPDSQNIDLDDMMRFMGREEAVKAMQLFGATCKDEGISKSLLNDWLVNALRERRALGLSLNDTKTAVDELHNMLNILVAIIIVIISLFILGIPVTHFLVFISSQLLVVVFIFGDTCKRTFEAIIFLFVMHPFDVGDRCEIDQVQMIVEEMNLLTTVFLRNDRQKVTYPNSVLSTKPIGNFYRSPDMIEIIEFCIHISTPTEKIALMKEKIIQYIESKEEHWQKNPTVVLKDVEDMNKLKFMVWSKHRMNYQDMMERWLRRGLLMEEMIKVFRHLGIEYRLLPLDVNVHKMPALVSLGHPSN</sequence>
<evidence type="ECO:0000256" key="6">
    <source>
        <dbReference type="ARBA" id="ARBA00023065"/>
    </source>
</evidence>
<keyword evidence="8" id="KW-0407">Ion channel</keyword>
<dbReference type="InterPro" id="IPR006685">
    <property type="entry name" value="MscS_channel_2nd"/>
</dbReference>
<proteinExistence type="inferred from homology"/>
<feature type="transmembrane region" description="Helical" evidence="11">
    <location>
        <begin position="259"/>
        <end position="279"/>
    </location>
</feature>
<feature type="transmembrane region" description="Helical" evidence="11">
    <location>
        <begin position="149"/>
        <end position="171"/>
    </location>
</feature>
<keyword evidence="4 11" id="KW-0812">Transmembrane</keyword>
<protein>
    <recommendedName>
        <fullName evidence="9">Mechanosensitive ion channel protein</fullName>
    </recommendedName>
</protein>
<evidence type="ECO:0000313" key="14">
    <source>
        <dbReference type="Proteomes" id="UP001054252"/>
    </source>
</evidence>
<comment type="similarity">
    <text evidence="2 9">Belongs to the MscS (TC 1.A.23) family.</text>
</comment>
<name>A0AAV5HNG0_9ROSI</name>
<feature type="compositionally biased region" description="Basic and acidic residues" evidence="10">
    <location>
        <begin position="10"/>
        <end position="23"/>
    </location>
</feature>
<dbReference type="Pfam" id="PF00924">
    <property type="entry name" value="MS_channel_2nd"/>
    <property type="match status" value="1"/>
</dbReference>
<keyword evidence="5 11" id="KW-1133">Transmembrane helix</keyword>
<dbReference type="EMBL" id="BPVZ01000004">
    <property type="protein sequence ID" value="GKU90183.1"/>
    <property type="molecule type" value="Genomic_DNA"/>
</dbReference>
<evidence type="ECO:0000313" key="13">
    <source>
        <dbReference type="EMBL" id="GKU90183.1"/>
    </source>
</evidence>
<comment type="caution">
    <text evidence="13">The sequence shown here is derived from an EMBL/GenBank/DDBJ whole genome shotgun (WGS) entry which is preliminary data.</text>
</comment>
<feature type="domain" description="Mechanosensitive ion channel MscS" evidence="12">
    <location>
        <begin position="558"/>
        <end position="614"/>
    </location>
</feature>
<keyword evidence="14" id="KW-1185">Reference proteome</keyword>
<dbReference type="Gene3D" id="2.30.30.60">
    <property type="match status" value="1"/>
</dbReference>
<dbReference type="GO" id="GO:0008381">
    <property type="term" value="F:mechanosensitive monoatomic ion channel activity"/>
    <property type="evidence" value="ECO:0007669"/>
    <property type="project" value="TreeGrafter"/>
</dbReference>